<dbReference type="PANTHER" id="PTHR42682">
    <property type="entry name" value="HYDROGENASE-4 COMPONENT F"/>
    <property type="match status" value="1"/>
</dbReference>
<dbReference type="Pfam" id="PF00361">
    <property type="entry name" value="Proton_antipo_M"/>
    <property type="match status" value="1"/>
</dbReference>
<keyword evidence="4 8" id="KW-1133">Transmembrane helix</keyword>
<feature type="transmembrane region" description="Helical" evidence="8">
    <location>
        <begin position="58"/>
        <end position="82"/>
    </location>
</feature>
<reference evidence="10 11" key="1">
    <citation type="submission" date="2019-12" db="EMBL/GenBank/DDBJ databases">
        <title>Genome sequenceing of Clostridium bovifaecis.</title>
        <authorList>
            <person name="Yao Y."/>
        </authorList>
    </citation>
    <scope>NUCLEOTIDE SEQUENCE [LARGE SCALE GENOMIC DNA]</scope>
    <source>
        <strain evidence="10 11">BXX</strain>
    </source>
</reference>
<evidence type="ECO:0000256" key="8">
    <source>
        <dbReference type="SAM" id="Phobius"/>
    </source>
</evidence>
<evidence type="ECO:0000256" key="7">
    <source>
        <dbReference type="RuleBase" id="RU000320"/>
    </source>
</evidence>
<feature type="transmembrane region" description="Helical" evidence="8">
    <location>
        <begin position="24"/>
        <end position="46"/>
    </location>
</feature>
<dbReference type="AlphaFoldDB" id="A0A6I6F7Z8"/>
<evidence type="ECO:0000256" key="6">
    <source>
        <dbReference type="ARBA" id="ARBA00023136"/>
    </source>
</evidence>
<organism evidence="10 11">
    <name type="scientific">Clostridium bovifaecis</name>
    <dbReference type="NCBI Taxonomy" id="2184719"/>
    <lineage>
        <taxon>Bacteria</taxon>
        <taxon>Bacillati</taxon>
        <taxon>Bacillota</taxon>
        <taxon>Clostridia</taxon>
        <taxon>Eubacteriales</taxon>
        <taxon>Clostridiaceae</taxon>
        <taxon>Clostridium</taxon>
    </lineage>
</organism>
<accession>A0A6I6F7Z8</accession>
<keyword evidence="6 8" id="KW-0472">Membrane</keyword>
<dbReference type="Proteomes" id="UP000422764">
    <property type="component" value="Chromosome"/>
</dbReference>
<evidence type="ECO:0000256" key="1">
    <source>
        <dbReference type="ARBA" id="ARBA00004651"/>
    </source>
</evidence>
<feature type="transmembrane region" description="Helical" evidence="8">
    <location>
        <begin position="183"/>
        <end position="203"/>
    </location>
</feature>
<feature type="transmembrane region" description="Helical" evidence="8">
    <location>
        <begin position="102"/>
        <end position="121"/>
    </location>
</feature>
<keyword evidence="5" id="KW-0560">Oxidoreductase</keyword>
<keyword evidence="11" id="KW-1185">Reference proteome</keyword>
<evidence type="ECO:0000313" key="11">
    <source>
        <dbReference type="Proteomes" id="UP000422764"/>
    </source>
</evidence>
<dbReference type="PANTHER" id="PTHR42682:SF4">
    <property type="entry name" value="NADH-UBIQUINONE_PLASTOQUINONE"/>
    <property type="match status" value="1"/>
</dbReference>
<feature type="transmembrane region" description="Helical" evidence="8">
    <location>
        <begin position="141"/>
        <end position="162"/>
    </location>
</feature>
<evidence type="ECO:0000259" key="9">
    <source>
        <dbReference type="Pfam" id="PF00361"/>
    </source>
</evidence>
<keyword evidence="2" id="KW-1003">Cell membrane</keyword>
<comment type="subcellular location">
    <subcellularLocation>
        <location evidence="1">Cell membrane</location>
        <topology evidence="1">Multi-pass membrane protein</topology>
    </subcellularLocation>
    <subcellularLocation>
        <location evidence="7">Membrane</location>
        <topology evidence="7">Multi-pass membrane protein</topology>
    </subcellularLocation>
</comment>
<sequence>MNFRICQYVLRRTFGYVSKKYKRILAYSSMSQIGYILVGIGLMGILKEHRTIAIYGTLYHIINHAIFKVLLFMGAGIIYMVLHELSINKIGGFGRDKKILKVLFFIGLCAIIGMPGFNGFASKTLLHQALSEAHHMYGGNIFVAAEVVFTLSSCFTVAYLLKIFIAVFVEKSSNDFNDIKSKITVQAIIPMVALAGVILYIGMQPDKLIGLLNGALQSFDAEAINKIHFYSFDHIKSSASTIFLGVLVYITFVRKYLRKGTKENWHYENTSLQWFNLERDLYKPITKHVFNVISIVLKGIDQSIIKFATIIGNGFKAMEKVEIEYNGPILKVKEANKEQFKEGKKEIFQNKETLYNVKEAVNSLGNRFNSVTYSIFIFGVVLVICLVVLIK</sequence>
<feature type="transmembrane region" description="Helical" evidence="8">
    <location>
        <begin position="371"/>
        <end position="390"/>
    </location>
</feature>
<dbReference type="GO" id="GO:0016491">
    <property type="term" value="F:oxidoreductase activity"/>
    <property type="evidence" value="ECO:0007669"/>
    <property type="project" value="UniProtKB-KW"/>
</dbReference>
<evidence type="ECO:0000256" key="2">
    <source>
        <dbReference type="ARBA" id="ARBA00022475"/>
    </source>
</evidence>
<name>A0A6I6F7Z8_9CLOT</name>
<protein>
    <recommendedName>
        <fullName evidence="9">NADH:quinone oxidoreductase/Mrp antiporter transmembrane domain-containing protein</fullName>
    </recommendedName>
</protein>
<evidence type="ECO:0000256" key="4">
    <source>
        <dbReference type="ARBA" id="ARBA00022989"/>
    </source>
</evidence>
<dbReference type="InterPro" id="IPR052175">
    <property type="entry name" value="ComplexI-like_HydComp"/>
</dbReference>
<feature type="domain" description="NADH:quinone oxidoreductase/Mrp antiporter transmembrane" evidence="9">
    <location>
        <begin position="12"/>
        <end position="141"/>
    </location>
</feature>
<evidence type="ECO:0000256" key="3">
    <source>
        <dbReference type="ARBA" id="ARBA00022692"/>
    </source>
</evidence>
<dbReference type="InterPro" id="IPR001750">
    <property type="entry name" value="ND/Mrp_TM"/>
</dbReference>
<evidence type="ECO:0000256" key="5">
    <source>
        <dbReference type="ARBA" id="ARBA00023002"/>
    </source>
</evidence>
<dbReference type="GO" id="GO:0005886">
    <property type="term" value="C:plasma membrane"/>
    <property type="evidence" value="ECO:0007669"/>
    <property type="project" value="UniProtKB-SubCell"/>
</dbReference>
<feature type="transmembrane region" description="Helical" evidence="8">
    <location>
        <begin position="239"/>
        <end position="257"/>
    </location>
</feature>
<evidence type="ECO:0000313" key="10">
    <source>
        <dbReference type="EMBL" id="QGU96617.1"/>
    </source>
</evidence>
<gene>
    <name evidence="10" type="ORF">GOM49_17350</name>
</gene>
<proteinExistence type="predicted"/>
<keyword evidence="3 7" id="KW-0812">Transmembrane</keyword>
<dbReference type="EMBL" id="CP046522">
    <property type="protein sequence ID" value="QGU96617.1"/>
    <property type="molecule type" value="Genomic_DNA"/>
</dbReference>